<feature type="domain" description="Calcium channel YVC1-like C-terminal transmembrane" evidence="4">
    <location>
        <begin position="323"/>
        <end position="623"/>
    </location>
</feature>
<dbReference type="GeneID" id="28738554"/>
<feature type="compositionally biased region" description="Polar residues" evidence="1">
    <location>
        <begin position="14"/>
        <end position="28"/>
    </location>
</feature>
<feature type="transmembrane region" description="Helical" evidence="2">
    <location>
        <begin position="492"/>
        <end position="512"/>
    </location>
</feature>
<keyword evidence="2" id="KW-0472">Membrane</keyword>
<dbReference type="EMBL" id="LFJN01000004">
    <property type="protein sequence ID" value="KPI43852.1"/>
    <property type="molecule type" value="Genomic_DNA"/>
</dbReference>
<feature type="region of interest" description="Disordered" evidence="1">
    <location>
        <begin position="825"/>
        <end position="866"/>
    </location>
</feature>
<protein>
    <submittedName>
        <fullName evidence="5">Calcium channel YVC1</fullName>
    </submittedName>
</protein>
<keyword evidence="2" id="KW-1133">Transmembrane helix</keyword>
<dbReference type="Proteomes" id="UP000038010">
    <property type="component" value="Unassembled WGS sequence"/>
</dbReference>
<dbReference type="RefSeq" id="XP_018003815.1">
    <property type="nucleotide sequence ID" value="XM_018146674.1"/>
</dbReference>
<evidence type="ECO:0000256" key="1">
    <source>
        <dbReference type="SAM" id="MobiDB-lite"/>
    </source>
</evidence>
<feature type="region of interest" description="Disordered" evidence="1">
    <location>
        <begin position="1"/>
        <end position="62"/>
    </location>
</feature>
<feature type="transmembrane region" description="Helical" evidence="2">
    <location>
        <begin position="317"/>
        <end position="335"/>
    </location>
</feature>
<dbReference type="STRING" id="1664694.A0A0N1P0U3"/>
<dbReference type="PANTHER" id="PTHR35859">
    <property type="entry name" value="NONSELECTIVE CATION CHANNEL PROTEIN"/>
    <property type="match status" value="1"/>
</dbReference>
<feature type="transmembrane region" description="Helical" evidence="2">
    <location>
        <begin position="571"/>
        <end position="589"/>
    </location>
</feature>
<feature type="transmembrane region" description="Helical" evidence="2">
    <location>
        <begin position="418"/>
        <end position="438"/>
    </location>
</feature>
<evidence type="ECO:0000313" key="5">
    <source>
        <dbReference type="EMBL" id="KPI43852.1"/>
    </source>
</evidence>
<dbReference type="InterPro" id="IPR052971">
    <property type="entry name" value="TRP_calcium_channel"/>
</dbReference>
<feature type="compositionally biased region" description="Basic residues" evidence="1">
    <location>
        <begin position="722"/>
        <end position="737"/>
    </location>
</feature>
<reference evidence="5 6" key="1">
    <citation type="submission" date="2015-06" db="EMBL/GenBank/DDBJ databases">
        <title>Draft genome of the ant-associated black yeast Phialophora attae CBS 131958.</title>
        <authorList>
            <person name="Moreno L.F."/>
            <person name="Stielow B.J."/>
            <person name="de Hoog S."/>
            <person name="Vicente V.A."/>
            <person name="Weiss V.A."/>
            <person name="de Vries M."/>
            <person name="Cruz L.M."/>
            <person name="Souza E.M."/>
        </authorList>
    </citation>
    <scope>NUCLEOTIDE SEQUENCE [LARGE SCALE GENOMIC DNA]</scope>
    <source>
        <strain evidence="5 6">CBS 131958</strain>
    </source>
</reference>
<feature type="transmembrane region" description="Helical" evidence="2">
    <location>
        <begin position="458"/>
        <end position="480"/>
    </location>
</feature>
<dbReference type="Pfam" id="PF23190">
    <property type="entry name" value="LHD_TRPY1"/>
    <property type="match status" value="1"/>
</dbReference>
<feature type="transmembrane region" description="Helical" evidence="2">
    <location>
        <begin position="347"/>
        <end position="366"/>
    </location>
</feature>
<feature type="domain" description="YVC1 N-terminal linker helical" evidence="3">
    <location>
        <begin position="95"/>
        <end position="276"/>
    </location>
</feature>
<evidence type="ECO:0000259" key="3">
    <source>
        <dbReference type="Pfam" id="PF23190"/>
    </source>
</evidence>
<keyword evidence="6" id="KW-1185">Reference proteome</keyword>
<proteinExistence type="predicted"/>
<dbReference type="VEuPathDB" id="FungiDB:AB675_6387"/>
<evidence type="ECO:0000259" key="4">
    <source>
        <dbReference type="Pfam" id="PF23317"/>
    </source>
</evidence>
<feature type="compositionally biased region" description="Low complexity" evidence="1">
    <location>
        <begin position="30"/>
        <end position="41"/>
    </location>
</feature>
<dbReference type="PANTHER" id="PTHR35859:SF1">
    <property type="entry name" value="NONSELECTIVE CATION CHANNEL PROTEIN"/>
    <property type="match status" value="1"/>
</dbReference>
<evidence type="ECO:0000313" key="6">
    <source>
        <dbReference type="Proteomes" id="UP000038010"/>
    </source>
</evidence>
<feature type="region of interest" description="Disordered" evidence="1">
    <location>
        <begin position="710"/>
        <end position="780"/>
    </location>
</feature>
<accession>A0A0N1P0U3</accession>
<feature type="transmembrane region" description="Helical" evidence="2">
    <location>
        <begin position="386"/>
        <end position="406"/>
    </location>
</feature>
<feature type="compositionally biased region" description="Basic and acidic residues" evidence="1">
    <location>
        <begin position="747"/>
        <end position="756"/>
    </location>
</feature>
<name>A0A0N1P0U3_9EURO</name>
<evidence type="ECO:0000256" key="2">
    <source>
        <dbReference type="SAM" id="Phobius"/>
    </source>
</evidence>
<feature type="transmembrane region" description="Helical" evidence="2">
    <location>
        <begin position="601"/>
        <end position="620"/>
    </location>
</feature>
<dbReference type="InterPro" id="IPR056336">
    <property type="entry name" value="YVC1_C"/>
</dbReference>
<gene>
    <name evidence="5" type="ORF">AB675_6387</name>
</gene>
<comment type="caution">
    <text evidence="5">The sequence shown here is derived from an EMBL/GenBank/DDBJ whole genome shotgun (WGS) entry which is preliminary data.</text>
</comment>
<dbReference type="Pfam" id="PF23317">
    <property type="entry name" value="YVC1_C"/>
    <property type="match status" value="1"/>
</dbReference>
<dbReference type="AlphaFoldDB" id="A0A0N1P0U3"/>
<sequence>MDSAAQKLAAPGGASQSRLRGGSWNPTETDPLLAAPPLLDDGSLGIPSDAEEHAADSDGLYPPHSCWTEDEGWMEGAKDRADPFKTRNCKVYMNIHRIRRDVIDSIDDPYSLDQLKAPRMNITIVRPLVDEYYESQDLSIIYCLLVNRAQFIREHAFVSHHQTVNLTRALLCEIIAERMLRRYNEHNPGPKGLLKLATILVAGFDPFQNAPESLLEDCESDHDLHHFMKDRDWKDSGVGKLTALEVAIVSESKSFLASGACQKVVDAIYKGSVVYTPTVFVDILPDRWKKRPVSLYDPRTAPVLNQYRLFVPRTRKWIELIHFVILLVLYLAVMIQRQDREEKRDAQASISVIEGIFMVYGLGWVLDQVASILEHGWQVYTQNLWSFLDIMFSAIFIAYLSIRWTSVAHHKDHHYDEIITTAFDVLGCGAPVLIPRLAFNIMSENLLFVGLRSMMRDFLTLTVLAIWSFLGFLLSIKWLHNDSYKAYDISKWMVYIWFGLDATGIEEAPAIHPYLGPFLMITFTFLGNTLFLTILISMLSNTFGLIVRNAVQEIQYRRAVICYLGVKSDSIFAYWPPFNILALFFVLPLKLAVSSRTFHSINVFLMRVINVPVLLFLAWYERRTMWKSKQRVRRPSRIDWFAAGGPRAINRKSWINPLVAIWDYCRLNVHGDIQAVFDIEPGAEVMNQVDQWTFGGRVANNVAETFANQFKRPDRPGLSRAASRRISYKQGRRRSTKAKPPPMARRSSSDRLKEEFPNSESDDAGDEQGGAPEGYHAPKRGERVDSLIDFGDNSIGLQEANVRLSKIEQTVERLEALLSQILEATVEQDGEDEGKNGNLKDIAEEELLDEHDSEEATNDLNQSFRR</sequence>
<feature type="transmembrane region" description="Helical" evidence="2">
    <location>
        <begin position="518"/>
        <end position="551"/>
    </location>
</feature>
<dbReference type="OrthoDB" id="2373987at2759"/>
<keyword evidence="2" id="KW-0812">Transmembrane</keyword>
<organism evidence="5 6">
    <name type="scientific">Cyphellophora attinorum</name>
    <dbReference type="NCBI Taxonomy" id="1664694"/>
    <lineage>
        <taxon>Eukaryota</taxon>
        <taxon>Fungi</taxon>
        <taxon>Dikarya</taxon>
        <taxon>Ascomycota</taxon>
        <taxon>Pezizomycotina</taxon>
        <taxon>Eurotiomycetes</taxon>
        <taxon>Chaetothyriomycetidae</taxon>
        <taxon>Chaetothyriales</taxon>
        <taxon>Cyphellophoraceae</taxon>
        <taxon>Cyphellophora</taxon>
    </lineage>
</organism>
<dbReference type="InterPro" id="IPR056337">
    <property type="entry name" value="LHD_YVC1"/>
</dbReference>
<feature type="compositionally biased region" description="Acidic residues" evidence="1">
    <location>
        <begin position="843"/>
        <end position="857"/>
    </location>
</feature>